<evidence type="ECO:0000313" key="1">
    <source>
        <dbReference type="EMBL" id="QGT50994.1"/>
    </source>
</evidence>
<dbReference type="Gene3D" id="1.10.150.20">
    <property type="entry name" value="5' to 3' exonuclease, C-terminal subdomain"/>
    <property type="match status" value="1"/>
</dbReference>
<dbReference type="AlphaFoldDB" id="A0A650EPY8"/>
<dbReference type="InterPro" id="IPR021725">
    <property type="entry name" value="Cdd1"/>
</dbReference>
<proteinExistence type="predicted"/>
<organism evidence="1">
    <name type="scientific">uncultured Bacillota bacterium</name>
    <dbReference type="NCBI Taxonomy" id="344338"/>
    <lineage>
        <taxon>Bacteria</taxon>
        <taxon>Bacillati</taxon>
        <taxon>Bacillota</taxon>
        <taxon>environmental samples</taxon>
    </lineage>
</organism>
<reference evidence="1" key="1">
    <citation type="journal article" date="2020" name="J. ISSAAS">
        <title>Lactobacilli and other gastrointestinal microbiota of Peromyscus leucopus, reservoir host for agents of Lyme disease and other zoonoses in North America.</title>
        <authorList>
            <person name="Milovic A."/>
            <person name="Bassam K."/>
            <person name="Shao H."/>
            <person name="Chatzistamou I."/>
            <person name="Tufts D.M."/>
            <person name="Diuk-Wasser M."/>
            <person name="Barbour A.G."/>
        </authorList>
    </citation>
    <scope>NUCLEOTIDE SEQUENCE</scope>
    <source>
        <strain evidence="1">LL40</strain>
    </source>
</reference>
<gene>
    <name evidence="1" type="ORF">Firmicute1046_0700</name>
</gene>
<sequence>MESRNLEIIPGVGKAMAADLRQLDVNCVEDLTGQNPQELYDRLCILQGSKLDRCVLYVFRCAVYYAENETHDAELLKWWNWKERIHPNEKKEDNQ</sequence>
<accession>A0A650EPY8</accession>
<protein>
    <recommendedName>
        <fullName evidence="2">Pathogenicity locus</fullName>
    </recommendedName>
</protein>
<name>A0A650EPY8_9FIRM</name>
<dbReference type="Pfam" id="PF11731">
    <property type="entry name" value="Cdd1"/>
    <property type="match status" value="1"/>
</dbReference>
<evidence type="ECO:0008006" key="2">
    <source>
        <dbReference type="Google" id="ProtNLM"/>
    </source>
</evidence>
<dbReference type="EMBL" id="MN577573">
    <property type="protein sequence ID" value="QGT50994.1"/>
    <property type="molecule type" value="Genomic_DNA"/>
</dbReference>